<comment type="caution">
    <text evidence="8">The sequence shown here is derived from an EMBL/GenBank/DDBJ whole genome shotgun (WGS) entry which is preliminary data.</text>
</comment>
<dbReference type="PANTHER" id="PTHR10963">
    <property type="entry name" value="GLYCOSYL HYDROLASE-RELATED"/>
    <property type="match status" value="1"/>
</dbReference>
<organism evidence="8 9">
    <name type="scientific">Elaphomyces granulatus</name>
    <dbReference type="NCBI Taxonomy" id="519963"/>
    <lineage>
        <taxon>Eukaryota</taxon>
        <taxon>Fungi</taxon>
        <taxon>Dikarya</taxon>
        <taxon>Ascomycota</taxon>
        <taxon>Pezizomycotina</taxon>
        <taxon>Eurotiomycetes</taxon>
        <taxon>Eurotiomycetidae</taxon>
        <taxon>Eurotiales</taxon>
        <taxon>Elaphomycetaceae</taxon>
        <taxon>Elaphomyces</taxon>
    </lineage>
</organism>
<protein>
    <recommendedName>
        <fullName evidence="7">GH16 domain-containing protein</fullName>
    </recommendedName>
</protein>
<evidence type="ECO:0000256" key="2">
    <source>
        <dbReference type="ARBA" id="ARBA00006865"/>
    </source>
</evidence>
<dbReference type="OrthoDB" id="4781at2759"/>
<keyword evidence="4" id="KW-0336">GPI-anchor</keyword>
<dbReference type="GO" id="GO:0005886">
    <property type="term" value="C:plasma membrane"/>
    <property type="evidence" value="ECO:0007669"/>
    <property type="project" value="UniProtKB-SubCell"/>
</dbReference>
<evidence type="ECO:0000256" key="4">
    <source>
        <dbReference type="ARBA" id="ARBA00022622"/>
    </source>
</evidence>
<sequence length="454" mass="50714">MEKYDIPSRNPFTDTSTMATTTTRPNSHRSSEIHSSVAARAPAKRKFMSYRLRGEYEKPWVNDKRLKRSRMGNLIIYGFIVGALLLSAWINYNTTKQVGRHDYCLLLDENFQNINPAVWNREVQVGGFGTGSFDWTTSDSGNSYTDSEGLHIVPSLTTQSTHITPAQIESGYTVNLTKAGGDGSCTGTTVEQCSVHSNSTLGVMIPSVQSARFNTKGKVSIKYGRVEVVAKFPVGDWLWPAIWMMPENDTYGPWPASGEIDIAESRGNGVDYPLGGRDAVSTTLHWGPTTKTDAYWRTSHSKHIRRTDFSKGFHTFGLEWSQDYLFTYLDNRLEQVLYWSFPSGQTMWQAGHFAGETVNQSLLVDPWSQTGRTNTPFDQPFYMILNVAVGSTNGFFPDGMGNKPWTDEGNAPSDFYKALSAWYPTWATGETRGMTVKSVKIWQEGTCSKSKTGS</sequence>
<evidence type="ECO:0000256" key="3">
    <source>
        <dbReference type="ARBA" id="ARBA00022475"/>
    </source>
</evidence>
<dbReference type="InterPro" id="IPR000757">
    <property type="entry name" value="Beta-glucanase-like"/>
</dbReference>
<keyword evidence="5" id="KW-0449">Lipoprotein</keyword>
<dbReference type="InterPro" id="IPR013320">
    <property type="entry name" value="ConA-like_dom_sf"/>
</dbReference>
<dbReference type="PANTHER" id="PTHR10963:SF55">
    <property type="entry name" value="GLYCOSIDE HYDROLASE FAMILY 16 PROTEIN"/>
    <property type="match status" value="1"/>
</dbReference>
<feature type="region of interest" description="Disordered" evidence="6">
    <location>
        <begin position="1"/>
        <end position="35"/>
    </location>
</feature>
<keyword evidence="3" id="KW-1003">Cell membrane</keyword>
<evidence type="ECO:0000259" key="7">
    <source>
        <dbReference type="PROSITE" id="PS51762"/>
    </source>
</evidence>
<feature type="compositionally biased region" description="Low complexity" evidence="6">
    <location>
        <begin position="13"/>
        <end position="23"/>
    </location>
</feature>
<dbReference type="Pfam" id="PF00722">
    <property type="entry name" value="Glyco_hydro_16"/>
    <property type="match status" value="1"/>
</dbReference>
<dbReference type="PROSITE" id="PS51762">
    <property type="entry name" value="GH16_2"/>
    <property type="match status" value="1"/>
</dbReference>
<evidence type="ECO:0000256" key="6">
    <source>
        <dbReference type="SAM" id="MobiDB-lite"/>
    </source>
</evidence>
<comment type="similarity">
    <text evidence="2">Belongs to the glycosyl hydrolase 16 family.</text>
</comment>
<feature type="domain" description="GH16" evidence="7">
    <location>
        <begin position="108"/>
        <end position="424"/>
    </location>
</feature>
<keyword evidence="4" id="KW-0472">Membrane</keyword>
<dbReference type="SUPFAM" id="SSF49899">
    <property type="entry name" value="Concanavalin A-like lectins/glucanases"/>
    <property type="match status" value="1"/>
</dbReference>
<comment type="subcellular location">
    <subcellularLocation>
        <location evidence="1">Cell membrane</location>
        <topology evidence="1">Lipid-anchor</topology>
        <topology evidence="1">GPI-anchor</topology>
    </subcellularLocation>
</comment>
<dbReference type="GO" id="GO:0004553">
    <property type="term" value="F:hydrolase activity, hydrolyzing O-glycosyl compounds"/>
    <property type="evidence" value="ECO:0007669"/>
    <property type="project" value="InterPro"/>
</dbReference>
<evidence type="ECO:0000256" key="1">
    <source>
        <dbReference type="ARBA" id="ARBA00004609"/>
    </source>
</evidence>
<evidence type="ECO:0000256" key="5">
    <source>
        <dbReference type="ARBA" id="ARBA00023288"/>
    </source>
</evidence>
<dbReference type="GO" id="GO:0005975">
    <property type="term" value="P:carbohydrate metabolic process"/>
    <property type="evidence" value="ECO:0007669"/>
    <property type="project" value="InterPro"/>
</dbReference>
<accession>A0A232M623</accession>
<evidence type="ECO:0000313" key="9">
    <source>
        <dbReference type="Proteomes" id="UP000243515"/>
    </source>
</evidence>
<reference evidence="8 9" key="1">
    <citation type="journal article" date="2015" name="Environ. Microbiol.">
        <title>Metagenome sequence of Elaphomyces granulatus from sporocarp tissue reveals Ascomycota ectomycorrhizal fingerprints of genome expansion and a Proteobacteria-rich microbiome.</title>
        <authorList>
            <person name="Quandt C.A."/>
            <person name="Kohler A."/>
            <person name="Hesse C.N."/>
            <person name="Sharpton T.J."/>
            <person name="Martin F."/>
            <person name="Spatafora J.W."/>
        </authorList>
    </citation>
    <scope>NUCLEOTIDE SEQUENCE [LARGE SCALE GENOMIC DNA]</scope>
    <source>
        <strain evidence="8 9">OSC145934</strain>
    </source>
</reference>
<name>A0A232M623_9EURO</name>
<evidence type="ECO:0000313" key="8">
    <source>
        <dbReference type="EMBL" id="OXV11865.1"/>
    </source>
</evidence>
<dbReference type="InterPro" id="IPR050546">
    <property type="entry name" value="Glycosyl_Hydrlase_16"/>
</dbReference>
<gene>
    <name evidence="8" type="ORF">Egran_00374</name>
</gene>
<keyword evidence="4" id="KW-0325">Glycoprotein</keyword>
<keyword evidence="9" id="KW-1185">Reference proteome</keyword>
<dbReference type="Gene3D" id="2.60.120.200">
    <property type="match status" value="1"/>
</dbReference>
<dbReference type="GO" id="GO:0098552">
    <property type="term" value="C:side of membrane"/>
    <property type="evidence" value="ECO:0007669"/>
    <property type="project" value="UniProtKB-KW"/>
</dbReference>
<proteinExistence type="inferred from homology"/>
<dbReference type="AlphaFoldDB" id="A0A232M623"/>
<dbReference type="EMBL" id="NPHW01002247">
    <property type="protein sequence ID" value="OXV11865.1"/>
    <property type="molecule type" value="Genomic_DNA"/>
</dbReference>
<dbReference type="Proteomes" id="UP000243515">
    <property type="component" value="Unassembled WGS sequence"/>
</dbReference>